<keyword evidence="2" id="KW-1185">Reference proteome</keyword>
<accession>A0ACC1N053</accession>
<name>A0ACC1N053_9HYPO</name>
<dbReference type="Proteomes" id="UP001143910">
    <property type="component" value="Unassembled WGS sequence"/>
</dbReference>
<gene>
    <name evidence="1" type="ORF">NQ176_g7135</name>
</gene>
<reference evidence="1" key="1">
    <citation type="submission" date="2022-08" db="EMBL/GenBank/DDBJ databases">
        <title>Genome Sequence of Lecanicillium fungicola.</title>
        <authorList>
            <person name="Buettner E."/>
        </authorList>
    </citation>
    <scope>NUCLEOTIDE SEQUENCE</scope>
    <source>
        <strain evidence="1">Babe33</strain>
    </source>
</reference>
<evidence type="ECO:0000313" key="2">
    <source>
        <dbReference type="Proteomes" id="UP001143910"/>
    </source>
</evidence>
<proteinExistence type="predicted"/>
<organism evidence="1 2">
    <name type="scientific">Zarea fungicola</name>
    <dbReference type="NCBI Taxonomy" id="93591"/>
    <lineage>
        <taxon>Eukaryota</taxon>
        <taxon>Fungi</taxon>
        <taxon>Dikarya</taxon>
        <taxon>Ascomycota</taxon>
        <taxon>Pezizomycotina</taxon>
        <taxon>Sordariomycetes</taxon>
        <taxon>Hypocreomycetidae</taxon>
        <taxon>Hypocreales</taxon>
        <taxon>Cordycipitaceae</taxon>
        <taxon>Zarea</taxon>
    </lineage>
</organism>
<dbReference type="EMBL" id="JANJQO010001141">
    <property type="protein sequence ID" value="KAJ2972475.1"/>
    <property type="molecule type" value="Genomic_DNA"/>
</dbReference>
<protein>
    <submittedName>
        <fullName evidence="1">Uncharacterized protein</fullName>
    </submittedName>
</protein>
<sequence>MNQLDPDIYTVAWLAPLEIEARAALYMLDSQHRGRFPMSRGDDYVFLAGEMCGHNVIIATLPAGQEYGTGSAAALASQVKKFFPNLWISLLVGVAAGLPNLSRHPPLDIRLGDVLVGIADGENAAVVAYDLGKETGRDGFQLLRGGHAMSSTATVLKSAIGSIKLQDMNDAASILPYYDQIRDKEHSCGTFVDPGQDNDTYYETDDDGTTRPVRRDQRPTSRRTRVWYGAIGSGEKLMKNAQQRKKLRDKYNIIGLEMEAAGAMNRINVGVIRGVCDYGDEHKNKIWQPYAAAMAAAYAKAVLAELPPKASMRQQEHELETTIALRVEERRKRPLDDPSPSIPGDRFKNRRSEDNNSRPLQPNHSGIQAESGCEIEAKVLLDSLQFEHMDSRHESIENPHHKTCQWLLKTSSYLEWLDTSKLSEHHGFLWIKGKPGAGKSTLMKFMLKHTRQMVKGTVVSFFFNARGADLEKSTVGMYRSLLLQILERIPRLHETLNFPRLAIEEEVPQWTVKSLRDLFEQIVQNLGQTRLVCFIDALDECNEVQIREMISFFARLGDLASSSHILFTVCFASRHYPHITLSRGLTLNLDRQEGHSQDIVRYVDSTLKIGRGKFANEIRQELTEKASGVFMWVVLVVGILQREHDHGGKRMLKQKLRDIPGDLHELFRDILTRDSYHRDRLILCLQWLLFSRHPLTPKQLYLAVLSGVESDDAAEAIPYWKLDEIEDGDVRNFILSSSKGLAEITRSKKNQTVQFIHESVRDFLLKENGLEHIWSAQSSTFDGESHERLTQCCLNYMHIGNKNLEIQDLGDIFSTGNASNRDEAERRFPFLEYAVRNVFYHADKAEGSGVCQLPFIQNFNVGAWVYLNNTLEKHFIRLQNNTTSLLYLLSEYNAANLIARHPDVLTCFRKEDDTRYGAPILAALATSSRDAVYAFIEAFVSTQPMDCSVQDIWQQYRAQKDQKSGIARNFEFSKNRSVFSYLAEYGEKLLLALALTSGNSEADIEYTDKRGLRLLHYAARGGQVGILQLLIDGGADIHARDGSGRTALSRAATGGNIDAVKLLLESGITSEDDDMTVKTPVEFAADAGHTAVVKLLLDWWGPDADRYASRPRIDTALWYASKKGHTSTVELLLESGSFIETDFAGLGTPLLIAADMGHLATVRILLQSGAHIEATDDKGNTPLLLAVLMKNVEIVQLLLEQKAAVNATDRTGLTPLHAAAVNCALGDDSEDCNAIISLLLCHGAEINAVDENGLTPLSWAIGTLPEANLGSKQTYAPLDYHITVVSWLLSHGAKVDLADDKGRTPLWWAATPPLDKDIVTLLLNHGANVDCAPGVRLDLTSLTIVSI</sequence>
<evidence type="ECO:0000313" key="1">
    <source>
        <dbReference type="EMBL" id="KAJ2972475.1"/>
    </source>
</evidence>
<comment type="caution">
    <text evidence="1">The sequence shown here is derived from an EMBL/GenBank/DDBJ whole genome shotgun (WGS) entry which is preliminary data.</text>
</comment>